<evidence type="ECO:0000313" key="6">
    <source>
        <dbReference type="Proteomes" id="UP001195624"/>
    </source>
</evidence>
<keyword evidence="6" id="KW-1185">Reference proteome</keyword>
<dbReference type="PANTHER" id="PTHR30203:SF25">
    <property type="entry name" value="OUTER MEMBRANE PROTEIN-RELATED"/>
    <property type="match status" value="1"/>
</dbReference>
<dbReference type="InterPro" id="IPR003423">
    <property type="entry name" value="OMP_efflux"/>
</dbReference>
<dbReference type="Pfam" id="PF02321">
    <property type="entry name" value="OEP"/>
    <property type="match status" value="2"/>
</dbReference>
<keyword evidence="4" id="KW-0175">Coiled coil</keyword>
<evidence type="ECO:0000256" key="1">
    <source>
        <dbReference type="ARBA" id="ARBA00004459"/>
    </source>
</evidence>
<accession>A0ABS4PF33</accession>
<keyword evidence="3" id="KW-0472">Membrane</keyword>
<feature type="signal peptide" evidence="3">
    <location>
        <begin position="1"/>
        <end position="20"/>
    </location>
</feature>
<feature type="chain" id="PRO_5044997442" evidence="3">
    <location>
        <begin position="21"/>
        <end position="516"/>
    </location>
</feature>
<evidence type="ECO:0000256" key="3">
    <source>
        <dbReference type="RuleBase" id="RU362097"/>
    </source>
</evidence>
<keyword evidence="3" id="KW-0564">Palmitate</keyword>
<organism evidence="5 6">
    <name type="scientific">Winslowiella toletana</name>
    <dbReference type="NCBI Taxonomy" id="92490"/>
    <lineage>
        <taxon>Bacteria</taxon>
        <taxon>Pseudomonadati</taxon>
        <taxon>Pseudomonadota</taxon>
        <taxon>Gammaproteobacteria</taxon>
        <taxon>Enterobacterales</taxon>
        <taxon>Erwiniaceae</taxon>
        <taxon>Winslowiella</taxon>
    </lineage>
</organism>
<comment type="subcellular location">
    <subcellularLocation>
        <location evidence="1 3">Cell outer membrane</location>
        <topology evidence="1 3">Lipid-anchor</topology>
    </subcellularLocation>
</comment>
<sequence>MNVFSLARAGGVMALSAAIAACSVGPDWQAPKSDTAASYQAMKAGEKSTPQAAAIQPQWWKSFKDPQLDSLIERAIAGNLSLQQAVLRIAGAREQLGQARGGWFPSLNAKAGVTRQQLGLKGELESNGVYDSAGEVDPELRSALDGLTKPVTLYQGSFDASWELDLWGKVRRQVEMADAQQQESIESRNDALVSLQAEVARAYLQLRGAQSISQTLQTQIDVAQQTLELTESQQRNGLAAQMDVENARAQLSSLQAQLPQYQAQAQQAINGLSVLIGKPPGALDAELHASKALPLLPALVPVGVPSTLARRRPDVRQAEASLHAATANIGVSVAQLFPSFSLTGEIGMRNTHPGYLDNWGSNFYSFGPGISIPIFQGGRLVSGVKLARAQQASAALGYRQTVLTALQDVENALVSYRTDQQQSGHLDETVSSLQNAFDLANDSYRQGISTFIDVLDTQRQLAQAKQQAEQSRVQTSLDLVALYKALGGGWEPYQQASLPQYPVFGPATRADTSRQP</sequence>
<evidence type="ECO:0000256" key="2">
    <source>
        <dbReference type="ARBA" id="ARBA00007613"/>
    </source>
</evidence>
<keyword evidence="3 5" id="KW-0449">Lipoprotein</keyword>
<evidence type="ECO:0000313" key="5">
    <source>
        <dbReference type="EMBL" id="MBP2170533.1"/>
    </source>
</evidence>
<keyword evidence="3" id="KW-0812">Transmembrane</keyword>
<comment type="similarity">
    <text evidence="2 3">Belongs to the outer membrane factor (OMF) (TC 1.B.17) family.</text>
</comment>
<dbReference type="PANTHER" id="PTHR30203">
    <property type="entry name" value="OUTER MEMBRANE CATION EFFLUX PROTEIN"/>
    <property type="match status" value="1"/>
</dbReference>
<dbReference type="Proteomes" id="UP001195624">
    <property type="component" value="Unassembled WGS sequence"/>
</dbReference>
<evidence type="ECO:0000256" key="4">
    <source>
        <dbReference type="SAM" id="Coils"/>
    </source>
</evidence>
<reference evidence="5 6" key="1">
    <citation type="submission" date="2021-03" db="EMBL/GenBank/DDBJ databases">
        <authorList>
            <person name="D'Agostino P."/>
            <person name="Huntemann M."/>
            <person name="Clum A."/>
            <person name="Spunde A."/>
            <person name="Palaniappan K."/>
            <person name="Ritter S."/>
            <person name="Mikhailova N."/>
            <person name="Chen I.-M."/>
            <person name="Stamatis D."/>
            <person name="Reddy T."/>
            <person name="O'Malley R."/>
            <person name="Daum C."/>
            <person name="Shapiro N."/>
            <person name="Ivanova N."/>
            <person name="Kyrpides N."/>
            <person name="Woyke T."/>
        </authorList>
    </citation>
    <scope>NUCLEOTIDE SEQUENCE [LARGE SCALE GENOMIC DNA]</scope>
    <source>
        <strain evidence="5 6">WS4403</strain>
    </source>
</reference>
<gene>
    <name evidence="5" type="ORF">J2125_003725</name>
</gene>
<dbReference type="SUPFAM" id="SSF56954">
    <property type="entry name" value="Outer membrane efflux proteins (OEP)"/>
    <property type="match status" value="1"/>
</dbReference>
<name>A0ABS4PF33_9GAMM</name>
<dbReference type="InterPro" id="IPR010131">
    <property type="entry name" value="MdtP/NodT-like"/>
</dbReference>
<keyword evidence="3" id="KW-0732">Signal</keyword>
<protein>
    <submittedName>
        <fullName evidence="5">NodT family efflux transporter outer membrane factor (OMF) lipoprotein</fullName>
    </submittedName>
</protein>
<feature type="coiled-coil region" evidence="4">
    <location>
        <begin position="213"/>
        <end position="264"/>
    </location>
</feature>
<comment type="caution">
    <text evidence="5">The sequence shown here is derived from an EMBL/GenBank/DDBJ whole genome shotgun (WGS) entry which is preliminary data.</text>
</comment>
<reference evidence="6" key="2">
    <citation type="submission" date="2023-07" db="EMBL/GenBank/DDBJ databases">
        <title>Genome mining of underrepresented organisms for secondary metabolites.</title>
        <authorList>
            <person name="D'Agostino P.M."/>
        </authorList>
    </citation>
    <scope>NUCLEOTIDE SEQUENCE [LARGE SCALE GENOMIC DNA]</scope>
    <source>
        <strain evidence="6">WS4403</strain>
    </source>
</reference>
<dbReference type="EMBL" id="JAGGMQ010000001">
    <property type="protein sequence ID" value="MBP2170533.1"/>
    <property type="molecule type" value="Genomic_DNA"/>
</dbReference>
<proteinExistence type="inferred from homology"/>
<dbReference type="RefSeq" id="WP_017799177.1">
    <property type="nucleotide sequence ID" value="NZ_JAGGMQ010000001.1"/>
</dbReference>
<dbReference type="NCBIfam" id="TIGR01845">
    <property type="entry name" value="outer_NodT"/>
    <property type="match status" value="1"/>
</dbReference>
<dbReference type="Gene3D" id="1.20.1600.10">
    <property type="entry name" value="Outer membrane efflux proteins (OEP)"/>
    <property type="match status" value="1"/>
</dbReference>
<dbReference type="Gene3D" id="2.20.200.10">
    <property type="entry name" value="Outer membrane efflux proteins (OEP)"/>
    <property type="match status" value="1"/>
</dbReference>
<keyword evidence="3" id="KW-1134">Transmembrane beta strand</keyword>